<dbReference type="KEGG" id="fuv:JR347_14800"/>
<dbReference type="EMBL" id="CP070608">
    <property type="protein sequence ID" value="QSE96852.1"/>
    <property type="molecule type" value="Genomic_DNA"/>
</dbReference>
<accession>A0A975A0U8</accession>
<dbReference type="Proteomes" id="UP000662783">
    <property type="component" value="Chromosome"/>
</dbReference>
<sequence length="285" mass="31879">MKNTELINAYFDGELSEVDKETFIKRLNAEPDLKKEFDFHSDIIEGIKSARKAELKAKLDAVSVGAGGMSEGISVTKLVAIISGAALIATVSYFTLTKSENTQEILAPKEISEPIENLLPANSEDETDNNLEESIAGKEKQVLDKTQSISKNASSQAEIRKPEIHKPTLVEPLEIEEESDEEVAPVSGLEEKPSIAPSSIDISVDDSKRKYDFHYQLKEGKLYLFGSFDKGLYEILEFNSSEGKILYLFYKGNYYDIKQNSEEIQELKEVNEPSLIKSLESVRQK</sequence>
<evidence type="ECO:0000313" key="1">
    <source>
        <dbReference type="EMBL" id="QSE96852.1"/>
    </source>
</evidence>
<reference evidence="1" key="1">
    <citation type="submission" date="2021-02" db="EMBL/GenBank/DDBJ databases">
        <title>Fulvivirga sp. S481 isolated from sea water.</title>
        <authorList>
            <person name="Bae S.S."/>
            <person name="Baek K."/>
        </authorList>
    </citation>
    <scope>NUCLEOTIDE SEQUENCE</scope>
    <source>
        <strain evidence="1">S481</strain>
    </source>
</reference>
<gene>
    <name evidence="1" type="ORF">JR347_14800</name>
</gene>
<protein>
    <submittedName>
        <fullName evidence="1">Uncharacterized protein</fullName>
    </submittedName>
</protein>
<organism evidence="1 2">
    <name type="scientific">Fulvivirga lutea</name>
    <dbReference type="NCBI Taxonomy" id="2810512"/>
    <lineage>
        <taxon>Bacteria</taxon>
        <taxon>Pseudomonadati</taxon>
        <taxon>Bacteroidota</taxon>
        <taxon>Cytophagia</taxon>
        <taxon>Cytophagales</taxon>
        <taxon>Fulvivirgaceae</taxon>
        <taxon>Fulvivirga</taxon>
    </lineage>
</organism>
<dbReference type="AlphaFoldDB" id="A0A975A0U8"/>
<keyword evidence="2" id="KW-1185">Reference proteome</keyword>
<proteinExistence type="predicted"/>
<evidence type="ECO:0000313" key="2">
    <source>
        <dbReference type="Proteomes" id="UP000662783"/>
    </source>
</evidence>
<dbReference type="RefSeq" id="WP_205721366.1">
    <property type="nucleotide sequence ID" value="NZ_CP070608.1"/>
</dbReference>
<name>A0A975A0U8_9BACT</name>